<evidence type="ECO:0000256" key="1">
    <source>
        <dbReference type="SAM" id="MobiDB-lite"/>
    </source>
</evidence>
<feature type="signal peptide" evidence="2">
    <location>
        <begin position="1"/>
        <end position="19"/>
    </location>
</feature>
<evidence type="ECO:0000313" key="3">
    <source>
        <dbReference type="EMBL" id="MBK8523687.1"/>
    </source>
</evidence>
<protein>
    <submittedName>
        <fullName evidence="3">DUF3617 family protein</fullName>
    </submittedName>
</protein>
<name>A0A9D7K2V3_9PROT</name>
<evidence type="ECO:0000256" key="2">
    <source>
        <dbReference type="SAM" id="SignalP"/>
    </source>
</evidence>
<dbReference type="InterPro" id="IPR022061">
    <property type="entry name" value="DUF3617"/>
</dbReference>
<comment type="caution">
    <text evidence="3">The sequence shown here is derived from an EMBL/GenBank/DDBJ whole genome shotgun (WGS) entry which is preliminary data.</text>
</comment>
<dbReference type="Proteomes" id="UP000886689">
    <property type="component" value="Unassembled WGS sequence"/>
</dbReference>
<keyword evidence="2" id="KW-0732">Signal</keyword>
<dbReference type="EMBL" id="JADJUC010000004">
    <property type="protein sequence ID" value="MBK8523687.1"/>
    <property type="molecule type" value="Genomic_DNA"/>
</dbReference>
<feature type="region of interest" description="Disordered" evidence="1">
    <location>
        <begin position="59"/>
        <end position="78"/>
    </location>
</feature>
<proteinExistence type="predicted"/>
<dbReference type="Pfam" id="PF12276">
    <property type="entry name" value="DUF3617"/>
    <property type="match status" value="1"/>
</dbReference>
<dbReference type="AlphaFoldDB" id="A0A9D7K2V3"/>
<gene>
    <name evidence="3" type="ORF">IPL58_05940</name>
</gene>
<evidence type="ECO:0000313" key="4">
    <source>
        <dbReference type="Proteomes" id="UP000886689"/>
    </source>
</evidence>
<reference evidence="3" key="1">
    <citation type="submission" date="2020-10" db="EMBL/GenBank/DDBJ databases">
        <title>Connecting structure to function with the recovery of over 1000 high-quality activated sludge metagenome-assembled genomes encoding full-length rRNA genes using long-read sequencing.</title>
        <authorList>
            <person name="Singleton C.M."/>
            <person name="Petriglieri F."/>
            <person name="Kristensen J.M."/>
            <person name="Kirkegaard R.H."/>
            <person name="Michaelsen T.Y."/>
            <person name="Andersen M.H."/>
            <person name="Karst S.M."/>
            <person name="Dueholm M.S."/>
            <person name="Nielsen P.H."/>
            <person name="Albertsen M."/>
        </authorList>
    </citation>
    <scope>NUCLEOTIDE SEQUENCE</scope>
    <source>
        <strain evidence="3">Hirt_18-Q3-R61-65_BATAC.395</strain>
    </source>
</reference>
<sequence>MRKTLIATSLLLATGLAAAADAPARKSGLWEITNNMSGPHPMTTTMQQCVDEKTDKLTEQTGSKEAKQNCSKNEVSRSGGKVISDSVCKFDGTTATTHAEFSGDFGSNYRGDIKTTYNPPMHGMKESQMAITAKWLGPCKAGMKPGDMMMQGIPGMPAGMKFNPADMQKQMR</sequence>
<feature type="chain" id="PRO_5039491282" evidence="2">
    <location>
        <begin position="20"/>
        <end position="172"/>
    </location>
</feature>
<accession>A0A9D7K2V3</accession>
<organism evidence="3 4">
    <name type="scientific">Candidatus Proximibacter danicus</name>
    <dbReference type="NCBI Taxonomy" id="2954365"/>
    <lineage>
        <taxon>Bacteria</taxon>
        <taxon>Pseudomonadati</taxon>
        <taxon>Pseudomonadota</taxon>
        <taxon>Betaproteobacteria</taxon>
        <taxon>Candidatus Proximibacter</taxon>
    </lineage>
</organism>